<keyword evidence="2" id="KW-1185">Reference proteome</keyword>
<name>J3MKF0_ORYBR</name>
<proteinExistence type="predicted"/>
<sequence length="58" mass="6551">MDGSWMQTGDLADMFQGRLWVSCMSSLYSIQVAVPNTLTANTQQHLITRRSIIDHKPV</sequence>
<organism evidence="1">
    <name type="scientific">Oryza brachyantha</name>
    <name type="common">malo sina</name>
    <dbReference type="NCBI Taxonomy" id="4533"/>
    <lineage>
        <taxon>Eukaryota</taxon>
        <taxon>Viridiplantae</taxon>
        <taxon>Streptophyta</taxon>
        <taxon>Embryophyta</taxon>
        <taxon>Tracheophyta</taxon>
        <taxon>Spermatophyta</taxon>
        <taxon>Magnoliopsida</taxon>
        <taxon>Liliopsida</taxon>
        <taxon>Poales</taxon>
        <taxon>Poaceae</taxon>
        <taxon>BOP clade</taxon>
        <taxon>Oryzoideae</taxon>
        <taxon>Oryzeae</taxon>
        <taxon>Oryzinae</taxon>
        <taxon>Oryza</taxon>
    </lineage>
</organism>
<dbReference type="Gramene" id="OB07G18820.1">
    <property type="protein sequence ID" value="OB07G18820.1"/>
    <property type="gene ID" value="OB07G18820"/>
</dbReference>
<dbReference type="AlphaFoldDB" id="J3MKF0"/>
<protein>
    <submittedName>
        <fullName evidence="1">Uncharacterized protein</fullName>
    </submittedName>
</protein>
<dbReference type="EnsemblPlants" id="OB07G18820.1">
    <property type="protein sequence ID" value="OB07G18820.1"/>
    <property type="gene ID" value="OB07G18820"/>
</dbReference>
<dbReference type="HOGENOM" id="CLU_2982285_0_0_1"/>
<reference evidence="1" key="2">
    <citation type="submission" date="2013-04" db="UniProtKB">
        <authorList>
            <consortium name="EnsemblPlants"/>
        </authorList>
    </citation>
    <scope>IDENTIFICATION</scope>
</reference>
<reference evidence="1" key="1">
    <citation type="journal article" date="2013" name="Nat. Commun.">
        <title>Whole-genome sequencing of Oryza brachyantha reveals mechanisms underlying Oryza genome evolution.</title>
        <authorList>
            <person name="Chen J."/>
            <person name="Huang Q."/>
            <person name="Gao D."/>
            <person name="Wang J."/>
            <person name="Lang Y."/>
            <person name="Liu T."/>
            <person name="Li B."/>
            <person name="Bai Z."/>
            <person name="Luis Goicoechea J."/>
            <person name="Liang C."/>
            <person name="Chen C."/>
            <person name="Zhang W."/>
            <person name="Sun S."/>
            <person name="Liao Y."/>
            <person name="Zhang X."/>
            <person name="Yang L."/>
            <person name="Song C."/>
            <person name="Wang M."/>
            <person name="Shi J."/>
            <person name="Liu G."/>
            <person name="Liu J."/>
            <person name="Zhou H."/>
            <person name="Zhou W."/>
            <person name="Yu Q."/>
            <person name="An N."/>
            <person name="Chen Y."/>
            <person name="Cai Q."/>
            <person name="Wang B."/>
            <person name="Liu B."/>
            <person name="Min J."/>
            <person name="Huang Y."/>
            <person name="Wu H."/>
            <person name="Li Z."/>
            <person name="Zhang Y."/>
            <person name="Yin Y."/>
            <person name="Song W."/>
            <person name="Jiang J."/>
            <person name="Jackson S.A."/>
            <person name="Wing R.A."/>
            <person name="Wang J."/>
            <person name="Chen M."/>
        </authorList>
    </citation>
    <scope>NUCLEOTIDE SEQUENCE [LARGE SCALE GENOMIC DNA]</scope>
    <source>
        <strain evidence="1">cv. IRGC 101232</strain>
    </source>
</reference>
<dbReference type="Proteomes" id="UP000006038">
    <property type="component" value="Chromosome 7"/>
</dbReference>
<evidence type="ECO:0000313" key="1">
    <source>
        <dbReference type="EnsemblPlants" id="OB07G18820.1"/>
    </source>
</evidence>
<evidence type="ECO:0000313" key="2">
    <source>
        <dbReference type="Proteomes" id="UP000006038"/>
    </source>
</evidence>
<accession>J3MKF0</accession>